<sequence length="602" mass="65290">MTPRPEIPFTTAASHDLPIDFLDIIATQGAYLVPRADTPVFQEAYNDQFAAALEMQLYAVVVEQTCRTAMYHSAADEWPMGYTPKEIKEKRKVELEAQEELEGATSNDESDNDDGKYKEGNGIIGAVSRRNTVAASNRPRRPRRSRQAEWLPTPPMSAESPPGTLNRSKRRRVIEEDEEGKKRLAKNHVSSTKKIPAAAGESSRVQLQFCFRRRDKMKSVVLIITAALAGATPLDKRQGGFLGTLGGLMGYKAKAPASTKNIDPQFNKDAVRQIIRWGPYTLYGSGAKRPSGFRLDPNGDGFNEMLGGICTDCMILSGSTFLTYENETVADIGSGVYNHHVFVGDIGKSSKNYFSCGKRAALPNGVTSVMPGMSAPKAVPSHVKRQFPGGMPIAQIFGSGDDGGAIQYAVKGADNKIGFYVAPKDVIFSSSEFINYRKEEQKVYITFDLEFMKGKPEGWRDAAMGAMAATGCGGIAFIPPANQSTTLKSPAFTATTAGTIYNAQAHLHDGGIAVQLLLNGKMVCNSQAHYGGEKGTTSVGGEKWETIQGYDRCGAIEVNKGDQIVVESTYDLVKHRLRPGAVDHSMGAEAMAMMGFVFAEKV</sequence>
<feature type="region of interest" description="Disordered" evidence="1">
    <location>
        <begin position="96"/>
        <end position="198"/>
    </location>
</feature>
<protein>
    <submittedName>
        <fullName evidence="2">Uncharacterized protein</fullName>
    </submittedName>
</protein>
<reference evidence="2 3" key="1">
    <citation type="submission" date="2018-12" db="EMBL/GenBank/DDBJ databases">
        <title>Venturia inaequalis Genome Resource.</title>
        <authorList>
            <person name="Lichtner F.J."/>
        </authorList>
    </citation>
    <scope>NUCLEOTIDE SEQUENCE [LARGE SCALE GENOMIC DNA]</scope>
    <source>
        <strain evidence="2 3">120213</strain>
    </source>
</reference>
<feature type="compositionally biased region" description="Acidic residues" evidence="1">
    <location>
        <begin position="96"/>
        <end position="112"/>
    </location>
</feature>
<dbReference type="EMBL" id="WNWS01000090">
    <property type="protein sequence ID" value="KAE9981361.1"/>
    <property type="molecule type" value="Genomic_DNA"/>
</dbReference>
<comment type="caution">
    <text evidence="2">The sequence shown here is derived from an EMBL/GenBank/DDBJ whole genome shotgun (WGS) entry which is preliminary data.</text>
</comment>
<gene>
    <name evidence="2" type="ORF">EG328_011711</name>
</gene>
<dbReference type="InterPro" id="IPR011692">
    <property type="entry name" value="Stress_up-reg_Nod19"/>
</dbReference>
<dbReference type="AlphaFoldDB" id="A0A8H3V3B3"/>
<evidence type="ECO:0000313" key="2">
    <source>
        <dbReference type="EMBL" id="KAE9981361.1"/>
    </source>
</evidence>
<evidence type="ECO:0000313" key="3">
    <source>
        <dbReference type="Proteomes" id="UP000447873"/>
    </source>
</evidence>
<organism evidence="2 3">
    <name type="scientific">Venturia inaequalis</name>
    <name type="common">Apple scab fungus</name>
    <dbReference type="NCBI Taxonomy" id="5025"/>
    <lineage>
        <taxon>Eukaryota</taxon>
        <taxon>Fungi</taxon>
        <taxon>Dikarya</taxon>
        <taxon>Ascomycota</taxon>
        <taxon>Pezizomycotina</taxon>
        <taxon>Dothideomycetes</taxon>
        <taxon>Pleosporomycetidae</taxon>
        <taxon>Venturiales</taxon>
        <taxon>Venturiaceae</taxon>
        <taxon>Venturia</taxon>
    </lineage>
</organism>
<evidence type="ECO:0000256" key="1">
    <source>
        <dbReference type="SAM" id="MobiDB-lite"/>
    </source>
</evidence>
<proteinExistence type="predicted"/>
<name>A0A8H3V3B3_VENIN</name>
<accession>A0A8H3V3B3</accession>
<dbReference type="Pfam" id="PF07712">
    <property type="entry name" value="SURNod19"/>
    <property type="match status" value="1"/>
</dbReference>
<dbReference type="Proteomes" id="UP000447873">
    <property type="component" value="Unassembled WGS sequence"/>
</dbReference>